<feature type="domain" description="HTH luxR-type" evidence="5">
    <location>
        <begin position="139"/>
        <end position="201"/>
    </location>
</feature>
<keyword evidence="4" id="KW-0597">Phosphoprotein</keyword>
<dbReference type="Pfam" id="PF00072">
    <property type="entry name" value="Response_reg"/>
    <property type="match status" value="1"/>
</dbReference>
<dbReference type="Pfam" id="PF00196">
    <property type="entry name" value="GerE"/>
    <property type="match status" value="1"/>
</dbReference>
<dbReference type="Proteomes" id="UP000278398">
    <property type="component" value="Unassembled WGS sequence"/>
</dbReference>
<keyword evidence="1" id="KW-0805">Transcription regulation</keyword>
<dbReference type="OrthoDB" id="9782655at2"/>
<dbReference type="PANTHER" id="PTHR44688">
    <property type="entry name" value="DNA-BINDING TRANSCRIPTIONAL ACTIVATOR DEVR_DOSR"/>
    <property type="match status" value="1"/>
</dbReference>
<evidence type="ECO:0000256" key="1">
    <source>
        <dbReference type="ARBA" id="ARBA00023015"/>
    </source>
</evidence>
<dbReference type="PROSITE" id="PS50043">
    <property type="entry name" value="HTH_LUXR_2"/>
    <property type="match status" value="1"/>
</dbReference>
<dbReference type="SMART" id="SM00421">
    <property type="entry name" value="HTH_LUXR"/>
    <property type="match status" value="1"/>
</dbReference>
<dbReference type="SUPFAM" id="SSF52172">
    <property type="entry name" value="CheY-like"/>
    <property type="match status" value="1"/>
</dbReference>
<dbReference type="GO" id="GO:0006355">
    <property type="term" value="P:regulation of DNA-templated transcription"/>
    <property type="evidence" value="ECO:0007669"/>
    <property type="project" value="InterPro"/>
</dbReference>
<dbReference type="CDD" id="cd06170">
    <property type="entry name" value="LuxR_C_like"/>
    <property type="match status" value="1"/>
</dbReference>
<evidence type="ECO:0000313" key="8">
    <source>
        <dbReference type="Proteomes" id="UP000278398"/>
    </source>
</evidence>
<dbReference type="AlphaFoldDB" id="A0A429YTG2"/>
<evidence type="ECO:0000256" key="3">
    <source>
        <dbReference type="ARBA" id="ARBA00023163"/>
    </source>
</evidence>
<keyword evidence="8" id="KW-1185">Reference proteome</keyword>
<dbReference type="GO" id="GO:0000160">
    <property type="term" value="P:phosphorelay signal transduction system"/>
    <property type="evidence" value="ECO:0007669"/>
    <property type="project" value="InterPro"/>
</dbReference>
<organism evidence="7 8">
    <name type="scientific">Aquibium carbonis</name>
    <dbReference type="NCBI Taxonomy" id="2495581"/>
    <lineage>
        <taxon>Bacteria</taxon>
        <taxon>Pseudomonadati</taxon>
        <taxon>Pseudomonadota</taxon>
        <taxon>Alphaproteobacteria</taxon>
        <taxon>Hyphomicrobiales</taxon>
        <taxon>Phyllobacteriaceae</taxon>
        <taxon>Aquibium</taxon>
    </lineage>
</organism>
<evidence type="ECO:0000313" key="7">
    <source>
        <dbReference type="EMBL" id="RST84710.1"/>
    </source>
</evidence>
<evidence type="ECO:0000259" key="5">
    <source>
        <dbReference type="PROSITE" id="PS50043"/>
    </source>
</evidence>
<dbReference type="PROSITE" id="PS50110">
    <property type="entry name" value="RESPONSE_REGULATORY"/>
    <property type="match status" value="1"/>
</dbReference>
<dbReference type="InterPro" id="IPR016032">
    <property type="entry name" value="Sig_transdc_resp-reg_C-effctor"/>
</dbReference>
<dbReference type="InterPro" id="IPR011006">
    <property type="entry name" value="CheY-like_superfamily"/>
</dbReference>
<dbReference type="PROSITE" id="PS00622">
    <property type="entry name" value="HTH_LUXR_1"/>
    <property type="match status" value="1"/>
</dbReference>
<gene>
    <name evidence="7" type="ORF">EJC49_19500</name>
</gene>
<dbReference type="EMBL" id="RWKW01000081">
    <property type="protein sequence ID" value="RST84710.1"/>
    <property type="molecule type" value="Genomic_DNA"/>
</dbReference>
<reference evidence="7 8" key="1">
    <citation type="submission" date="2018-12" db="EMBL/GenBank/DDBJ databases">
        <title>Mesorhizobium carbonis sp. nov., isolated from coal mine water.</title>
        <authorList>
            <person name="Xin W."/>
            <person name="Xu Z."/>
            <person name="Xiang F."/>
            <person name="Zhang J."/>
            <person name="Xi L."/>
            <person name="Liu J."/>
        </authorList>
    </citation>
    <scope>NUCLEOTIDE SEQUENCE [LARGE SCALE GENOMIC DNA]</scope>
    <source>
        <strain evidence="7 8">B2.3</strain>
    </source>
</reference>
<proteinExistence type="predicted"/>
<dbReference type="InterPro" id="IPR001789">
    <property type="entry name" value="Sig_transdc_resp-reg_receiver"/>
</dbReference>
<dbReference type="GO" id="GO:0003677">
    <property type="term" value="F:DNA binding"/>
    <property type="evidence" value="ECO:0007669"/>
    <property type="project" value="UniProtKB-KW"/>
</dbReference>
<dbReference type="Gene3D" id="3.40.50.2300">
    <property type="match status" value="1"/>
</dbReference>
<sequence length="201" mass="22107">MPCRTDRLRVHVVDDNPSVLDSMRALLMAHGQDVVLHGSAEAFLDSSQRTAAECLLLDLRMPGMSGTELQRRLRERADPIPIVMLTGHGDVPVAVAAMKAGAIDFIEKPGTEAQILAAIALAADTIANRQPPPLPAGEIAERLARLTHREREVLDHLVIGETNKAIADRLGISQRTVEIHRSRIREKLEARGLSDLIRMMR</sequence>
<dbReference type="RefSeq" id="WP_126701608.1">
    <property type="nucleotide sequence ID" value="NZ_RWKW01000081.1"/>
</dbReference>
<dbReference type="InterPro" id="IPR036388">
    <property type="entry name" value="WH-like_DNA-bd_sf"/>
</dbReference>
<dbReference type="Gene3D" id="1.10.10.10">
    <property type="entry name" value="Winged helix-like DNA-binding domain superfamily/Winged helix DNA-binding domain"/>
    <property type="match status" value="1"/>
</dbReference>
<dbReference type="PRINTS" id="PR00038">
    <property type="entry name" value="HTHLUXR"/>
</dbReference>
<feature type="modified residue" description="4-aspartylphosphate" evidence="4">
    <location>
        <position position="58"/>
    </location>
</feature>
<dbReference type="SMART" id="SM00448">
    <property type="entry name" value="REC"/>
    <property type="match status" value="1"/>
</dbReference>
<protein>
    <submittedName>
        <fullName evidence="7">Response regulator transcription factor</fullName>
    </submittedName>
</protein>
<evidence type="ECO:0000256" key="4">
    <source>
        <dbReference type="PROSITE-ProRule" id="PRU00169"/>
    </source>
</evidence>
<keyword evidence="3" id="KW-0804">Transcription</keyword>
<evidence type="ECO:0000256" key="2">
    <source>
        <dbReference type="ARBA" id="ARBA00023125"/>
    </source>
</evidence>
<dbReference type="SUPFAM" id="SSF46894">
    <property type="entry name" value="C-terminal effector domain of the bipartite response regulators"/>
    <property type="match status" value="1"/>
</dbReference>
<keyword evidence="2" id="KW-0238">DNA-binding</keyword>
<comment type="caution">
    <text evidence="7">The sequence shown here is derived from an EMBL/GenBank/DDBJ whole genome shotgun (WGS) entry which is preliminary data.</text>
</comment>
<accession>A0A429YTG2</accession>
<feature type="domain" description="Response regulatory" evidence="6">
    <location>
        <begin position="9"/>
        <end position="123"/>
    </location>
</feature>
<dbReference type="PANTHER" id="PTHR44688:SF16">
    <property type="entry name" value="DNA-BINDING TRANSCRIPTIONAL ACTIVATOR DEVR_DOSR"/>
    <property type="match status" value="1"/>
</dbReference>
<evidence type="ECO:0000259" key="6">
    <source>
        <dbReference type="PROSITE" id="PS50110"/>
    </source>
</evidence>
<dbReference type="InterPro" id="IPR000792">
    <property type="entry name" value="Tscrpt_reg_LuxR_C"/>
</dbReference>
<name>A0A429YTG2_9HYPH</name>